<evidence type="ECO:0000256" key="9">
    <source>
        <dbReference type="ARBA" id="ARBA00022679"/>
    </source>
</evidence>
<dbReference type="Pfam" id="PF00583">
    <property type="entry name" value="Acetyltransf_1"/>
    <property type="match status" value="1"/>
</dbReference>
<dbReference type="SUPFAM" id="SSF55729">
    <property type="entry name" value="Acyl-CoA N-acyltransferases (Nat)"/>
    <property type="match status" value="1"/>
</dbReference>
<keyword evidence="13" id="KW-0539">Nucleus</keyword>
<protein>
    <recommendedName>
        <fullName evidence="5 15">Nascent polypeptide-associated complex subunit beta</fullName>
    </recommendedName>
</protein>
<keyword evidence="14" id="KW-0012">Acyltransferase</keyword>
<evidence type="ECO:0000256" key="3">
    <source>
        <dbReference type="ARBA" id="ARBA00005296"/>
    </source>
</evidence>
<organism evidence="19 20">
    <name type="scientific">Leucocoprinus leucothites</name>
    <dbReference type="NCBI Taxonomy" id="201217"/>
    <lineage>
        <taxon>Eukaryota</taxon>
        <taxon>Fungi</taxon>
        <taxon>Dikarya</taxon>
        <taxon>Basidiomycota</taxon>
        <taxon>Agaricomycotina</taxon>
        <taxon>Agaricomycetes</taxon>
        <taxon>Agaricomycetidae</taxon>
        <taxon>Agaricales</taxon>
        <taxon>Agaricineae</taxon>
        <taxon>Agaricaceae</taxon>
        <taxon>Leucocoprinus</taxon>
    </lineage>
</organism>
<dbReference type="CDD" id="cd22055">
    <property type="entry name" value="NAC_BTF3"/>
    <property type="match status" value="1"/>
</dbReference>
<dbReference type="GO" id="GO:0015031">
    <property type="term" value="P:protein transport"/>
    <property type="evidence" value="ECO:0007669"/>
    <property type="project" value="UniProtKB-KW"/>
</dbReference>
<keyword evidence="8" id="KW-0678">Repressor</keyword>
<dbReference type="Gene3D" id="3.40.630.30">
    <property type="match status" value="1"/>
</dbReference>
<keyword evidence="11 15" id="KW-0805">Transcription regulation</keyword>
<dbReference type="InterPro" id="IPR016181">
    <property type="entry name" value="Acyl_CoA_acyltransferase"/>
</dbReference>
<evidence type="ECO:0000256" key="15">
    <source>
        <dbReference type="RuleBase" id="RU361272"/>
    </source>
</evidence>
<dbReference type="PROSITE" id="PS51186">
    <property type="entry name" value="GNAT"/>
    <property type="match status" value="1"/>
</dbReference>
<evidence type="ECO:0000313" key="19">
    <source>
        <dbReference type="EMBL" id="KAF5357064.1"/>
    </source>
</evidence>
<dbReference type="FunFam" id="2.20.70.30:FF:000003">
    <property type="entry name" value="Nascent polypeptide-associated complex subunit beta"/>
    <property type="match status" value="1"/>
</dbReference>
<dbReference type="PROSITE" id="PS51151">
    <property type="entry name" value="NAC_AB"/>
    <property type="match status" value="1"/>
</dbReference>
<gene>
    <name evidence="19" type="ORF">D9756_006520</name>
</gene>
<comment type="similarity">
    <text evidence="3 15">Belongs to the NAC-beta family.</text>
</comment>
<dbReference type="OrthoDB" id="7305308at2759"/>
<comment type="caution">
    <text evidence="19">The sequence shown here is derived from an EMBL/GenBank/DDBJ whole genome shotgun (WGS) entry which is preliminary data.</text>
</comment>
<dbReference type="GO" id="GO:0005737">
    <property type="term" value="C:cytoplasm"/>
    <property type="evidence" value="ECO:0007669"/>
    <property type="project" value="UniProtKB-SubCell"/>
</dbReference>
<evidence type="ECO:0000256" key="7">
    <source>
        <dbReference type="ARBA" id="ARBA00022490"/>
    </source>
</evidence>
<evidence type="ECO:0000256" key="2">
    <source>
        <dbReference type="ARBA" id="ARBA00004496"/>
    </source>
</evidence>
<evidence type="ECO:0000256" key="16">
    <source>
        <dbReference type="SAM" id="MobiDB-lite"/>
    </source>
</evidence>
<comment type="subunit">
    <text evidence="15">Part of the nascent polypeptide-associated complex (NAC).</text>
</comment>
<feature type="region of interest" description="Disordered" evidence="16">
    <location>
        <begin position="286"/>
        <end position="325"/>
    </location>
</feature>
<dbReference type="AlphaFoldDB" id="A0A8H5G2A5"/>
<comment type="subcellular location">
    <subcellularLocation>
        <location evidence="2">Cytoplasm</location>
    </subcellularLocation>
    <subcellularLocation>
        <location evidence="1">Nucleus</location>
    </subcellularLocation>
</comment>
<evidence type="ECO:0000256" key="6">
    <source>
        <dbReference type="ARBA" id="ARBA00022448"/>
    </source>
</evidence>
<keyword evidence="10" id="KW-0653">Protein transport</keyword>
<dbReference type="Gene3D" id="2.20.70.30">
    <property type="entry name" value="Nascent polypeptide-associated complex domain"/>
    <property type="match status" value="1"/>
</dbReference>
<dbReference type="PANTHER" id="PTHR10351">
    <property type="entry name" value="TRANSCRIPTION FACTOR BTF3 FAMILY MEMBER"/>
    <property type="match status" value="1"/>
</dbReference>
<evidence type="ECO:0000259" key="17">
    <source>
        <dbReference type="PROSITE" id="PS51151"/>
    </source>
</evidence>
<evidence type="ECO:0000256" key="14">
    <source>
        <dbReference type="ARBA" id="ARBA00023315"/>
    </source>
</evidence>
<keyword evidence="6" id="KW-0813">Transport</keyword>
<keyword evidence="12 15" id="KW-0804">Transcription</keyword>
<evidence type="ECO:0000313" key="20">
    <source>
        <dbReference type="Proteomes" id="UP000559027"/>
    </source>
</evidence>
<dbReference type="GO" id="GO:0005634">
    <property type="term" value="C:nucleus"/>
    <property type="evidence" value="ECO:0007669"/>
    <property type="project" value="UniProtKB-SubCell"/>
</dbReference>
<comment type="similarity">
    <text evidence="4">Belongs to the acetyltransferase family.</text>
</comment>
<evidence type="ECO:0000256" key="11">
    <source>
        <dbReference type="ARBA" id="ARBA00023015"/>
    </source>
</evidence>
<evidence type="ECO:0000259" key="18">
    <source>
        <dbReference type="PROSITE" id="PS51186"/>
    </source>
</evidence>
<reference evidence="19 20" key="1">
    <citation type="journal article" date="2020" name="ISME J.">
        <title>Uncovering the hidden diversity of litter-decomposition mechanisms in mushroom-forming fungi.</title>
        <authorList>
            <person name="Floudas D."/>
            <person name="Bentzer J."/>
            <person name="Ahren D."/>
            <person name="Johansson T."/>
            <person name="Persson P."/>
            <person name="Tunlid A."/>
        </authorList>
    </citation>
    <scope>NUCLEOTIDE SEQUENCE [LARGE SCALE GENOMIC DNA]</scope>
    <source>
        <strain evidence="19 20">CBS 146.42</strain>
    </source>
</reference>
<dbReference type="GO" id="GO:0016747">
    <property type="term" value="F:acyltransferase activity, transferring groups other than amino-acyl groups"/>
    <property type="evidence" value="ECO:0007669"/>
    <property type="project" value="InterPro"/>
</dbReference>
<keyword evidence="7" id="KW-0963">Cytoplasm</keyword>
<evidence type="ECO:0000256" key="4">
    <source>
        <dbReference type="ARBA" id="ARBA00008694"/>
    </source>
</evidence>
<evidence type="ECO:0000256" key="8">
    <source>
        <dbReference type="ARBA" id="ARBA00022491"/>
    </source>
</evidence>
<feature type="domain" description="N-acetyltransferase" evidence="18">
    <location>
        <begin position="10"/>
        <end position="205"/>
    </location>
</feature>
<dbReference type="EMBL" id="JAACJO010000006">
    <property type="protein sequence ID" value="KAF5357064.1"/>
    <property type="molecule type" value="Genomic_DNA"/>
</dbReference>
<evidence type="ECO:0000256" key="5">
    <source>
        <dbReference type="ARBA" id="ARBA00022192"/>
    </source>
</evidence>
<feature type="compositionally biased region" description="Acidic residues" evidence="16">
    <location>
        <begin position="298"/>
        <end position="316"/>
    </location>
</feature>
<dbReference type="SMART" id="SM01407">
    <property type="entry name" value="NAC"/>
    <property type="match status" value="1"/>
</dbReference>
<sequence>MESEKHKQEAVIRQATPDDIGDILQLIIELADYEKARDSVKATPELLRKNLFGDKPYAHALLAFLPNSTHPNGTYKGAIGLALYFFNFSTWTGKPGLYLEDLFVKPEYRSLGVGKALFRKLGEIAQEKVANSMLLGSALLIWGKYQDCARLDWSVLKWNQPSIDFYEKKLKATPMSEWTGGKGTVRRKVVRKTKPSAAQDDKKLQGALKKLNVQPIAGVEEVNMFREDGNVLHFTAPKVHAAVSANTFAIYGQGHVKELTELVPGILNQLGPDSLASLRKLAESYQAIQQSQQKPTGTDDDDDDVPDLVENFEAEQEGEKAAALD</sequence>
<evidence type="ECO:0000256" key="13">
    <source>
        <dbReference type="ARBA" id="ARBA00023242"/>
    </source>
</evidence>
<accession>A0A8H5G2A5</accession>
<feature type="domain" description="NAC-A/B" evidence="17">
    <location>
        <begin position="198"/>
        <end position="263"/>
    </location>
</feature>
<dbReference type="CDD" id="cd04301">
    <property type="entry name" value="NAT_SF"/>
    <property type="match status" value="1"/>
</dbReference>
<name>A0A8H5G2A5_9AGAR</name>
<keyword evidence="9" id="KW-0808">Transferase</keyword>
<dbReference type="FunFam" id="3.40.630.30:FF:000064">
    <property type="entry name" value="GNAT family acetyltransferase"/>
    <property type="match status" value="1"/>
</dbReference>
<dbReference type="InterPro" id="IPR002715">
    <property type="entry name" value="Nas_poly-pep-assoc_cplx_dom"/>
</dbReference>
<evidence type="ECO:0000256" key="1">
    <source>
        <dbReference type="ARBA" id="ARBA00004123"/>
    </source>
</evidence>
<evidence type="ECO:0000256" key="10">
    <source>
        <dbReference type="ARBA" id="ARBA00022927"/>
    </source>
</evidence>
<dbReference type="Pfam" id="PF01849">
    <property type="entry name" value="NAC"/>
    <property type="match status" value="1"/>
</dbReference>
<dbReference type="InterPro" id="IPR038187">
    <property type="entry name" value="NAC_A/B_dom_sf"/>
</dbReference>
<proteinExistence type="inferred from homology"/>
<dbReference type="Proteomes" id="UP000559027">
    <property type="component" value="Unassembled WGS sequence"/>
</dbReference>
<keyword evidence="20" id="KW-1185">Reference proteome</keyword>
<feature type="compositionally biased region" description="Polar residues" evidence="16">
    <location>
        <begin position="286"/>
        <end position="296"/>
    </location>
</feature>
<dbReference type="InterPro" id="IPR000182">
    <property type="entry name" value="GNAT_dom"/>
</dbReference>
<evidence type="ECO:0000256" key="12">
    <source>
        <dbReference type="ARBA" id="ARBA00023163"/>
    </source>
</evidence>
<dbReference type="InterPro" id="IPR039370">
    <property type="entry name" value="BTF3"/>
</dbReference>